<feature type="transmembrane region" description="Helical" evidence="6">
    <location>
        <begin position="339"/>
        <end position="357"/>
    </location>
</feature>
<dbReference type="InterPro" id="IPR036097">
    <property type="entry name" value="HisK_dim/P_sf"/>
</dbReference>
<dbReference type="CDD" id="cd00082">
    <property type="entry name" value="HisKA"/>
    <property type="match status" value="1"/>
</dbReference>
<comment type="caution">
    <text evidence="8">The sequence shown here is derived from an EMBL/GenBank/DDBJ whole genome shotgun (WGS) entry which is preliminary data.</text>
</comment>
<dbReference type="Pfam" id="PF13424">
    <property type="entry name" value="TPR_12"/>
    <property type="match status" value="1"/>
</dbReference>
<dbReference type="InterPro" id="IPR019734">
    <property type="entry name" value="TPR_rpt"/>
</dbReference>
<dbReference type="InterPro" id="IPR036890">
    <property type="entry name" value="HATPase_C_sf"/>
</dbReference>
<dbReference type="SUPFAM" id="SSF48452">
    <property type="entry name" value="TPR-like"/>
    <property type="match status" value="1"/>
</dbReference>
<dbReference type="PANTHER" id="PTHR43547:SF2">
    <property type="entry name" value="HYBRID SIGNAL TRANSDUCTION HISTIDINE KINASE C"/>
    <property type="match status" value="1"/>
</dbReference>
<keyword evidence="4" id="KW-0802">TPR repeat</keyword>
<evidence type="ECO:0000259" key="7">
    <source>
        <dbReference type="PROSITE" id="PS50109"/>
    </source>
</evidence>
<keyword evidence="8" id="KW-0418">Kinase</keyword>
<feature type="coiled-coil region" evidence="5">
    <location>
        <begin position="300"/>
        <end position="332"/>
    </location>
</feature>
<evidence type="ECO:0000256" key="4">
    <source>
        <dbReference type="PROSITE-ProRule" id="PRU00339"/>
    </source>
</evidence>
<feature type="repeat" description="TPR" evidence="4">
    <location>
        <begin position="146"/>
        <end position="179"/>
    </location>
</feature>
<reference evidence="8 9" key="1">
    <citation type="submission" date="2018-03" db="EMBL/GenBank/DDBJ databases">
        <title>Genomic Encyclopedia of Archaeal and Bacterial Type Strains, Phase II (KMG-II): from individual species to whole genera.</title>
        <authorList>
            <person name="Goeker M."/>
        </authorList>
    </citation>
    <scope>NUCLEOTIDE SEQUENCE [LARGE SCALE GENOMIC DNA]</scope>
    <source>
        <strain evidence="8 9">DSM 27929</strain>
    </source>
</reference>
<dbReference type="InterPro" id="IPR003661">
    <property type="entry name" value="HisK_dim/P_dom"/>
</dbReference>
<evidence type="ECO:0000313" key="9">
    <source>
        <dbReference type="Proteomes" id="UP000238157"/>
    </source>
</evidence>
<keyword evidence="9" id="KW-1185">Reference proteome</keyword>
<dbReference type="InterPro" id="IPR003594">
    <property type="entry name" value="HATPase_dom"/>
</dbReference>
<dbReference type="Pfam" id="PF00512">
    <property type="entry name" value="HisKA"/>
    <property type="match status" value="1"/>
</dbReference>
<dbReference type="InterPro" id="IPR004358">
    <property type="entry name" value="Sig_transdc_His_kin-like_C"/>
</dbReference>
<name>A0A2T0WW31_9BACT</name>
<dbReference type="OrthoDB" id="1269247at2"/>
<keyword evidence="6" id="KW-1133">Transmembrane helix</keyword>
<keyword evidence="6" id="KW-0812">Transmembrane</keyword>
<sequence>MVSIYLLVSFFYFQVSQHQEFSLEDDYDFLMEKVLKYRYDNLDTTIYFLDRLENLAEQKDNPKMKIEILYLRGGAYYISGDYLKAQTVYDQAYQLAEQINDPLEKAKVLNGRGLVFLGQEKYDQAIQIWKEALAIFQSNKSLELQPNLLFNIGLAYSQLKQFEVALEWLQKALAILEIEENLPVRDMVINRMGKVNFDMGDYYNAQMYYEKLLAREAEISTWEKTFLYAGLAELELRNEEYQKAIFHAEESFNAAVSMNALWDQERALKLWSQALENAGDYPKALEIARLNKDIADSLFNTEKEREINFLQLQVVEAENKQLFNENELILQKSRVNQQLNLGLAIVVLLLVLLIFSYRRSLKVKENFSLKLEKLNHELAEKKELVTAQNESLNQINESKNKLFSILSHDLRSPIGNLKSFLKLDRMGVFEQEEREEALTLIEEQLGKTDKLLENLLQWASTQMKGLDPNPEKIDVSHVMDEVISQFDYQLMLKGIEMKHQMSTDNPVYAKVDENNLRVILFNILSNAIKFTPKEGQISIFYTTTTDHLKVHVRDSGEGMDPEKRERLENDFSMITSSQGTEEEKGTGLGLLLVKQLLVYNGGFLKVNSEYGRGTEMVIHLKKHEEESLAN</sequence>
<evidence type="ECO:0000256" key="6">
    <source>
        <dbReference type="SAM" id="Phobius"/>
    </source>
</evidence>
<dbReference type="InterPro" id="IPR005467">
    <property type="entry name" value="His_kinase_dom"/>
</dbReference>
<dbReference type="PANTHER" id="PTHR43547">
    <property type="entry name" value="TWO-COMPONENT HISTIDINE KINASE"/>
    <property type="match status" value="1"/>
</dbReference>
<dbReference type="SMART" id="SM00388">
    <property type="entry name" value="HisKA"/>
    <property type="match status" value="1"/>
</dbReference>
<dbReference type="PROSITE" id="PS50109">
    <property type="entry name" value="HIS_KIN"/>
    <property type="match status" value="1"/>
</dbReference>
<dbReference type="PROSITE" id="PS50005">
    <property type="entry name" value="TPR"/>
    <property type="match status" value="3"/>
</dbReference>
<dbReference type="PRINTS" id="PR00344">
    <property type="entry name" value="BCTRLSENSOR"/>
</dbReference>
<evidence type="ECO:0000256" key="5">
    <source>
        <dbReference type="SAM" id="Coils"/>
    </source>
</evidence>
<dbReference type="EMBL" id="PVTR01000001">
    <property type="protein sequence ID" value="PRY90898.1"/>
    <property type="molecule type" value="Genomic_DNA"/>
</dbReference>
<evidence type="ECO:0000313" key="8">
    <source>
        <dbReference type="EMBL" id="PRY90898.1"/>
    </source>
</evidence>
<evidence type="ECO:0000256" key="1">
    <source>
        <dbReference type="ARBA" id="ARBA00000085"/>
    </source>
</evidence>
<dbReference type="Pfam" id="PF13181">
    <property type="entry name" value="TPR_8"/>
    <property type="match status" value="2"/>
</dbReference>
<gene>
    <name evidence="8" type="ORF">CLW00_101573</name>
</gene>
<feature type="repeat" description="TPR" evidence="4">
    <location>
        <begin position="66"/>
        <end position="99"/>
    </location>
</feature>
<feature type="coiled-coil region" evidence="5">
    <location>
        <begin position="364"/>
        <end position="391"/>
    </location>
</feature>
<dbReference type="Gene3D" id="1.10.287.130">
    <property type="match status" value="1"/>
</dbReference>
<dbReference type="EC" id="2.7.13.3" evidence="2"/>
<dbReference type="Pfam" id="PF02518">
    <property type="entry name" value="HATPase_c"/>
    <property type="match status" value="1"/>
</dbReference>
<protein>
    <recommendedName>
        <fullName evidence="2">histidine kinase</fullName>
        <ecNumber evidence="2">2.7.13.3</ecNumber>
    </recommendedName>
</protein>
<feature type="domain" description="Histidine kinase" evidence="7">
    <location>
        <begin position="405"/>
        <end position="624"/>
    </location>
</feature>
<keyword evidence="8" id="KW-0808">Transferase</keyword>
<evidence type="ECO:0000256" key="2">
    <source>
        <dbReference type="ARBA" id="ARBA00012438"/>
    </source>
</evidence>
<evidence type="ECO:0000256" key="3">
    <source>
        <dbReference type="ARBA" id="ARBA00022553"/>
    </source>
</evidence>
<dbReference type="GO" id="GO:0000155">
    <property type="term" value="F:phosphorelay sensor kinase activity"/>
    <property type="evidence" value="ECO:0007669"/>
    <property type="project" value="InterPro"/>
</dbReference>
<dbReference type="Gene3D" id="3.30.565.10">
    <property type="entry name" value="Histidine kinase-like ATPase, C-terminal domain"/>
    <property type="match status" value="1"/>
</dbReference>
<keyword evidence="3" id="KW-0597">Phosphoprotein</keyword>
<dbReference type="AlphaFoldDB" id="A0A2T0WW31"/>
<keyword evidence="5" id="KW-0175">Coiled coil</keyword>
<dbReference type="RefSeq" id="WP_106132099.1">
    <property type="nucleotide sequence ID" value="NZ_PVTR01000001.1"/>
</dbReference>
<dbReference type="SUPFAM" id="SSF47384">
    <property type="entry name" value="Homodimeric domain of signal transducing histidine kinase"/>
    <property type="match status" value="1"/>
</dbReference>
<dbReference type="SUPFAM" id="SSF55874">
    <property type="entry name" value="ATPase domain of HSP90 chaperone/DNA topoisomerase II/histidine kinase"/>
    <property type="match status" value="1"/>
</dbReference>
<accession>A0A2T0WW31</accession>
<dbReference type="Proteomes" id="UP000238157">
    <property type="component" value="Unassembled WGS sequence"/>
</dbReference>
<proteinExistence type="predicted"/>
<keyword evidence="6" id="KW-0472">Membrane</keyword>
<comment type="catalytic activity">
    <reaction evidence="1">
        <text>ATP + protein L-histidine = ADP + protein N-phospho-L-histidine.</text>
        <dbReference type="EC" id="2.7.13.3"/>
    </reaction>
</comment>
<organism evidence="8 9">
    <name type="scientific">Mongoliibacter ruber</name>
    <dbReference type="NCBI Taxonomy" id="1750599"/>
    <lineage>
        <taxon>Bacteria</taxon>
        <taxon>Pseudomonadati</taxon>
        <taxon>Bacteroidota</taxon>
        <taxon>Cytophagia</taxon>
        <taxon>Cytophagales</taxon>
        <taxon>Cyclobacteriaceae</taxon>
        <taxon>Mongoliibacter</taxon>
    </lineage>
</organism>
<dbReference type="Gene3D" id="1.25.40.10">
    <property type="entry name" value="Tetratricopeptide repeat domain"/>
    <property type="match status" value="2"/>
</dbReference>
<dbReference type="SMART" id="SM00387">
    <property type="entry name" value="HATPase_c"/>
    <property type="match status" value="1"/>
</dbReference>
<feature type="repeat" description="TPR" evidence="4">
    <location>
        <begin position="106"/>
        <end position="139"/>
    </location>
</feature>
<dbReference type="SMART" id="SM00028">
    <property type="entry name" value="TPR"/>
    <property type="match status" value="5"/>
</dbReference>
<dbReference type="InterPro" id="IPR011990">
    <property type="entry name" value="TPR-like_helical_dom_sf"/>
</dbReference>